<dbReference type="AlphaFoldDB" id="A0A0H5R9D0"/>
<evidence type="ECO:0000259" key="1">
    <source>
        <dbReference type="Pfam" id="PF20502"/>
    </source>
</evidence>
<protein>
    <recommendedName>
        <fullName evidence="1">DNA-dependent protein kinase catalytic subunit CC1/2 domain-containing protein</fullName>
    </recommendedName>
</protein>
<reference evidence="2" key="1">
    <citation type="submission" date="2015-04" db="EMBL/GenBank/DDBJ databases">
        <title>The genome sequence of the plant pathogenic Rhizarian Plasmodiophora brassicae reveals insights in its biotrophic life cycle and the origin of chitin synthesis.</title>
        <authorList>
            <person name="Schwelm A."/>
            <person name="Fogelqvist J."/>
            <person name="Knaust A."/>
            <person name="Julke S."/>
            <person name="Lilja T."/>
            <person name="Dhandapani V."/>
            <person name="Bonilla-Rosso G."/>
            <person name="Karlsson M."/>
            <person name="Shevchenko A."/>
            <person name="Choi S.R."/>
            <person name="Kim H.G."/>
            <person name="Park J.Y."/>
            <person name="Lim Y.P."/>
            <person name="Ludwig-Muller J."/>
            <person name="Dixelius C."/>
        </authorList>
    </citation>
    <scope>NUCLEOTIDE SEQUENCE</scope>
    <source>
        <tissue evidence="2">Potato root galls</tissue>
    </source>
</reference>
<dbReference type="InterPro" id="IPR016024">
    <property type="entry name" value="ARM-type_fold"/>
</dbReference>
<proteinExistence type="predicted"/>
<accession>A0A0H5R9D0</accession>
<dbReference type="InterPro" id="IPR046803">
    <property type="entry name" value="DNAPKcs_CC1-2"/>
</dbReference>
<name>A0A0H5R9D0_9EUKA</name>
<feature type="domain" description="DNA-dependent protein kinase catalytic subunit CC1/2" evidence="1">
    <location>
        <begin position="176"/>
        <end position="241"/>
    </location>
</feature>
<organism evidence="2">
    <name type="scientific">Spongospora subterranea</name>
    <dbReference type="NCBI Taxonomy" id="70186"/>
    <lineage>
        <taxon>Eukaryota</taxon>
        <taxon>Sar</taxon>
        <taxon>Rhizaria</taxon>
        <taxon>Endomyxa</taxon>
        <taxon>Phytomyxea</taxon>
        <taxon>Plasmodiophorida</taxon>
        <taxon>Plasmodiophoridae</taxon>
        <taxon>Spongospora</taxon>
    </lineage>
</organism>
<dbReference type="SUPFAM" id="SSF48371">
    <property type="entry name" value="ARM repeat"/>
    <property type="match status" value="1"/>
</dbReference>
<feature type="non-terminal residue" evidence="2">
    <location>
        <position position="1"/>
    </location>
</feature>
<sequence>DLLLPALKRTFHFGLIQRKFAVLAIETCRNRLSWRDLESTRRNMISLLPNLMDYIQSDTYSNDDRVPIDVLLLIGKLGLAPGAIISGWHKGRHEGMAWDPVNRIALAIPYLTPGAIDLYLDPLLPPICQTALFATNRQDKVSASELLHSIVIKCVCDNARDPRLLSATTEAGKSSPLFQIYQRLFPVVLSLAVDVDPVIQSTYRSLIFQLCHWYTQNIQVRDNESNALLNAVIDAICNESDG</sequence>
<feature type="non-terminal residue" evidence="2">
    <location>
        <position position="242"/>
    </location>
</feature>
<dbReference type="EMBL" id="HACM01004577">
    <property type="protein sequence ID" value="CRZ05019.1"/>
    <property type="molecule type" value="Transcribed_RNA"/>
</dbReference>
<dbReference type="Pfam" id="PF20502">
    <property type="entry name" value="DNAPKcs_CC1-2"/>
    <property type="match status" value="1"/>
</dbReference>
<evidence type="ECO:0000313" key="2">
    <source>
        <dbReference type="EMBL" id="CRZ05019.1"/>
    </source>
</evidence>